<evidence type="ECO:0000313" key="2">
    <source>
        <dbReference type="EMBL" id="KAK7753521.1"/>
    </source>
</evidence>
<protein>
    <submittedName>
        <fullName evidence="2">Uncharacterized protein</fullName>
    </submittedName>
</protein>
<dbReference type="AlphaFoldDB" id="A0AAN9UT73"/>
<gene>
    <name evidence="2" type="ORF">SLS62_004596</name>
</gene>
<dbReference type="EMBL" id="JAKJXP020000028">
    <property type="protein sequence ID" value="KAK7753521.1"/>
    <property type="molecule type" value="Genomic_DNA"/>
</dbReference>
<organism evidence="2 3">
    <name type="scientific">Diatrype stigma</name>
    <dbReference type="NCBI Taxonomy" id="117547"/>
    <lineage>
        <taxon>Eukaryota</taxon>
        <taxon>Fungi</taxon>
        <taxon>Dikarya</taxon>
        <taxon>Ascomycota</taxon>
        <taxon>Pezizomycotina</taxon>
        <taxon>Sordariomycetes</taxon>
        <taxon>Xylariomycetidae</taxon>
        <taxon>Xylariales</taxon>
        <taxon>Diatrypaceae</taxon>
        <taxon>Diatrype</taxon>
    </lineage>
</organism>
<accession>A0AAN9UT73</accession>
<feature type="region of interest" description="Disordered" evidence="1">
    <location>
        <begin position="1"/>
        <end position="21"/>
    </location>
</feature>
<comment type="caution">
    <text evidence="2">The sequence shown here is derived from an EMBL/GenBank/DDBJ whole genome shotgun (WGS) entry which is preliminary data.</text>
</comment>
<dbReference type="InterPro" id="IPR004507">
    <property type="entry name" value="UbiX-like"/>
</dbReference>
<reference evidence="2 3" key="1">
    <citation type="submission" date="2024-02" db="EMBL/GenBank/DDBJ databases">
        <title>De novo assembly and annotation of 12 fungi associated with fruit tree decline syndrome in Ontario, Canada.</title>
        <authorList>
            <person name="Sulman M."/>
            <person name="Ellouze W."/>
            <person name="Ilyukhin E."/>
        </authorList>
    </citation>
    <scope>NUCLEOTIDE SEQUENCE [LARGE SCALE GENOMIC DNA]</scope>
    <source>
        <strain evidence="2 3">M11/M66-122</strain>
    </source>
</reference>
<dbReference type="PANTHER" id="PTHR43374">
    <property type="entry name" value="FLAVIN PRENYLTRANSFERASE"/>
    <property type="match status" value="1"/>
</dbReference>
<sequence>MSPEASINQVPIEDLTPEQASHIIHSHRKVRYEESEPMEMSRYVGQNSIPALLRDQPSPIETKDGIDIRRDMRPIFGLENSAPFPLMSPRHLERMTQDIFSELPSDREVMK</sequence>
<evidence type="ECO:0000256" key="1">
    <source>
        <dbReference type="SAM" id="MobiDB-lite"/>
    </source>
</evidence>
<name>A0AAN9UT73_9PEZI</name>
<dbReference type="Proteomes" id="UP001320420">
    <property type="component" value="Unassembled WGS sequence"/>
</dbReference>
<dbReference type="PANTHER" id="PTHR43374:SF1">
    <property type="entry name" value="FLAVIN PRENYLTRANSFERASE PAD1, MITOCHONDRIAL"/>
    <property type="match status" value="1"/>
</dbReference>
<evidence type="ECO:0000313" key="3">
    <source>
        <dbReference type="Proteomes" id="UP001320420"/>
    </source>
</evidence>
<keyword evidence="3" id="KW-1185">Reference proteome</keyword>
<proteinExistence type="predicted"/>
<dbReference type="GO" id="GO:0016831">
    <property type="term" value="F:carboxy-lyase activity"/>
    <property type="evidence" value="ECO:0007669"/>
    <property type="project" value="TreeGrafter"/>
</dbReference>